<keyword evidence="11" id="KW-1015">Disulfide bond</keyword>
<comment type="subcellular location">
    <subcellularLocation>
        <location evidence="2">Cell membrane</location>
        <topology evidence="2">Multi-pass membrane protein</topology>
    </subcellularLocation>
    <subcellularLocation>
        <location evidence="1">Cell projection</location>
        <location evidence="1">Cilium</location>
    </subcellularLocation>
</comment>
<dbReference type="Pfam" id="PF01534">
    <property type="entry name" value="Frizzled"/>
    <property type="match status" value="1"/>
</dbReference>
<evidence type="ECO:0000256" key="8">
    <source>
        <dbReference type="ARBA" id="ARBA00022989"/>
    </source>
</evidence>
<dbReference type="Proteomes" id="UP000614027">
    <property type="component" value="Unassembled WGS sequence"/>
</dbReference>
<evidence type="ECO:0000256" key="5">
    <source>
        <dbReference type="ARBA" id="ARBA00022475"/>
    </source>
</evidence>
<evidence type="ECO:0000256" key="10">
    <source>
        <dbReference type="ARBA" id="ARBA00023136"/>
    </source>
</evidence>
<feature type="compositionally biased region" description="Basic residues" evidence="17">
    <location>
        <begin position="529"/>
        <end position="540"/>
    </location>
</feature>
<dbReference type="InterPro" id="IPR036790">
    <property type="entry name" value="Frizzled_dom_sf"/>
</dbReference>
<keyword evidence="7" id="KW-0732">Signal</keyword>
<accession>A0A851NA06</accession>
<dbReference type="PANTHER" id="PTHR11309">
    <property type="entry name" value="FRIZZLED"/>
    <property type="match status" value="1"/>
</dbReference>
<evidence type="ECO:0000256" key="2">
    <source>
        <dbReference type="ARBA" id="ARBA00004651"/>
    </source>
</evidence>
<evidence type="ECO:0000256" key="6">
    <source>
        <dbReference type="ARBA" id="ARBA00022692"/>
    </source>
</evidence>
<dbReference type="InterPro" id="IPR000539">
    <property type="entry name" value="Frizzled/Smoothened_7TM"/>
</dbReference>
<dbReference type="CDD" id="cd15030">
    <property type="entry name" value="7tmF_SMO_homolog"/>
    <property type="match status" value="1"/>
</dbReference>
<dbReference type="PANTHER" id="PTHR11309:SF35">
    <property type="entry name" value="PROTEIN SMOOTHENED"/>
    <property type="match status" value="1"/>
</dbReference>
<evidence type="ECO:0000256" key="7">
    <source>
        <dbReference type="ARBA" id="ARBA00022729"/>
    </source>
</evidence>
<dbReference type="FunFam" id="1.20.1070.10:FF:000068">
    <property type="entry name" value="Smoothened, frizzled class receptor"/>
    <property type="match status" value="1"/>
</dbReference>
<dbReference type="GO" id="GO:0009888">
    <property type="term" value="P:tissue development"/>
    <property type="evidence" value="ECO:0007669"/>
    <property type="project" value="UniProtKB-ARBA"/>
</dbReference>
<name>A0A851NA06_9DEND</name>
<comment type="caution">
    <text evidence="20">The sequence shown here is derived from an EMBL/GenBank/DDBJ whole genome shotgun (WGS) entry which is preliminary data.</text>
</comment>
<evidence type="ECO:0000256" key="16">
    <source>
        <dbReference type="ARBA" id="ARBA00035037"/>
    </source>
</evidence>
<dbReference type="GO" id="GO:0007224">
    <property type="term" value="P:smoothened signaling pathway"/>
    <property type="evidence" value="ECO:0007669"/>
    <property type="project" value="TreeGrafter"/>
</dbReference>
<dbReference type="SUPFAM" id="SSF63501">
    <property type="entry name" value="Frizzled cysteine-rich domain"/>
    <property type="match status" value="1"/>
</dbReference>
<evidence type="ECO:0000256" key="17">
    <source>
        <dbReference type="SAM" id="MobiDB-lite"/>
    </source>
</evidence>
<feature type="transmembrane region" description="Helical" evidence="18">
    <location>
        <begin position="229"/>
        <end position="251"/>
    </location>
</feature>
<dbReference type="PROSITE" id="PS50261">
    <property type="entry name" value="G_PROTEIN_RECEP_F2_4"/>
    <property type="match status" value="1"/>
</dbReference>
<protein>
    <recommendedName>
        <fullName evidence="16">Protein smoothened</fullName>
    </recommendedName>
</protein>
<evidence type="ECO:0000256" key="1">
    <source>
        <dbReference type="ARBA" id="ARBA00004138"/>
    </source>
</evidence>
<dbReference type="GO" id="GO:0005929">
    <property type="term" value="C:cilium"/>
    <property type="evidence" value="ECO:0007669"/>
    <property type="project" value="UniProtKB-SubCell"/>
</dbReference>
<dbReference type="OrthoDB" id="10064659at2759"/>
<evidence type="ECO:0000259" key="19">
    <source>
        <dbReference type="PROSITE" id="PS50261"/>
    </source>
</evidence>
<proteinExistence type="inferred from homology"/>
<evidence type="ECO:0000256" key="18">
    <source>
        <dbReference type="SAM" id="Phobius"/>
    </source>
</evidence>
<evidence type="ECO:0000256" key="3">
    <source>
        <dbReference type="ARBA" id="ARBA00008077"/>
    </source>
</evidence>
<organism evidence="20 21">
    <name type="scientific">Campylorhamphus procurvoides</name>
    <dbReference type="NCBI Taxonomy" id="190295"/>
    <lineage>
        <taxon>Eukaryota</taxon>
        <taxon>Metazoa</taxon>
        <taxon>Chordata</taxon>
        <taxon>Craniata</taxon>
        <taxon>Vertebrata</taxon>
        <taxon>Euteleostomi</taxon>
        <taxon>Archelosauria</taxon>
        <taxon>Archosauria</taxon>
        <taxon>Dinosauria</taxon>
        <taxon>Saurischia</taxon>
        <taxon>Theropoda</taxon>
        <taxon>Coelurosauria</taxon>
        <taxon>Aves</taxon>
        <taxon>Neognathae</taxon>
        <taxon>Neoaves</taxon>
        <taxon>Telluraves</taxon>
        <taxon>Australaves</taxon>
        <taxon>Passeriformes</taxon>
        <taxon>Dendrocolaptidae</taxon>
        <taxon>Campylorhamphus</taxon>
    </lineage>
</organism>
<feature type="compositionally biased region" description="Low complexity" evidence="17">
    <location>
        <begin position="641"/>
        <end position="654"/>
    </location>
</feature>
<feature type="region of interest" description="Disordered" evidence="17">
    <location>
        <begin position="509"/>
        <end position="556"/>
    </location>
</feature>
<dbReference type="GO" id="GO:0005113">
    <property type="term" value="F:patched binding"/>
    <property type="evidence" value="ECO:0007669"/>
    <property type="project" value="TreeGrafter"/>
</dbReference>
<feature type="transmembrane region" description="Helical" evidence="18">
    <location>
        <begin position="319"/>
        <end position="345"/>
    </location>
</feature>
<keyword evidence="15" id="KW-0966">Cell projection</keyword>
<feature type="region of interest" description="Disordered" evidence="17">
    <location>
        <begin position="635"/>
        <end position="654"/>
    </location>
</feature>
<evidence type="ECO:0000256" key="12">
    <source>
        <dbReference type="ARBA" id="ARBA00023170"/>
    </source>
</evidence>
<evidence type="ECO:0000313" key="20">
    <source>
        <dbReference type="EMBL" id="NXC36434.1"/>
    </source>
</evidence>
<keyword evidence="4" id="KW-0217">Developmental protein</keyword>
<keyword evidence="5" id="KW-1003">Cell membrane</keyword>
<dbReference type="SMART" id="SM01330">
    <property type="entry name" value="Frizzled"/>
    <property type="match status" value="1"/>
</dbReference>
<dbReference type="Gene3D" id="1.10.2000.10">
    <property type="entry name" value="Frizzled cysteine-rich domain"/>
    <property type="match status" value="1"/>
</dbReference>
<evidence type="ECO:0000256" key="15">
    <source>
        <dbReference type="ARBA" id="ARBA00023273"/>
    </source>
</evidence>
<keyword evidence="14" id="KW-0807">Transducer</keyword>
<keyword evidence="9" id="KW-0297">G-protein coupled receptor</keyword>
<evidence type="ECO:0000256" key="4">
    <source>
        <dbReference type="ARBA" id="ARBA00022473"/>
    </source>
</evidence>
<keyword evidence="10 18" id="KW-0472">Membrane</keyword>
<sequence>MPKCEDGQVELPSQTLCQATRAPCTIVERERGWPDFLKCTTDRFPEGCPNEVQNIKFNSSGQCEAPLVRTDNPKSWYEDVEGCGIQCQNPLFTEKEHREMHVYIAAFSSVTIFCTFFTLATFVADWRNSNRYPAVILFYVNACFFVGSIGWLAQFMDGARDEIVCRADGTMRLGEPTSNETLSCVIIFVIVYYSLMSGVIWFVMLTYAWHTSFKALGTTYQPLLGKTSYFHLITWSIPFVLTVAILAVAQVDGDSVSGICFVGYKNYRYRAGFVLAPIGLVLIVGGYFLIRGVMTLFSIKSNHPGLLSEKAASKINETMLRLGIFGFLAFGFVFITFGCHFYDFFNQAEWERSFREYVLCEANVTIATQTNKPIPDCEIKNRPSLLVEKINLFAMFGTGVSMSTWVWTKATLLIWKRTWCRLTGQSDDQPKRIKKSKMIAKAFSKRKELLRDPGQELSFSMHTVSHDGPVAGLAFDINEPSADVSSAWAQHVTKMVARRGAILPQDISVTPVATPGKSHVGISPELQKRSGRRKKRRKKKKEVDPGPERCLGGSVVPPAPSTVPRLPRLPPQPCLVAFAPDVVPGLPPCRPEAAFSGVPWDGHRRANVFHLISNPFCPEGGCQEEESSWHHNGGTLWVPSTGGTRTQGRRAGLGPIHSRTNLVDAELLDPDSDF</sequence>
<comment type="similarity">
    <text evidence="3">Belongs to the G-protein coupled receptor Fz/Smo family.</text>
</comment>
<dbReference type="InterPro" id="IPR017981">
    <property type="entry name" value="GPCR_2-like_7TM"/>
</dbReference>
<reference evidence="20" key="1">
    <citation type="submission" date="2019-09" db="EMBL/GenBank/DDBJ databases">
        <title>Bird 10,000 Genomes (B10K) Project - Family phase.</title>
        <authorList>
            <person name="Zhang G."/>
        </authorList>
    </citation>
    <scope>NUCLEOTIDE SEQUENCE</scope>
    <source>
        <strain evidence="20">B10K-DU-001-09</strain>
        <tissue evidence="20">Muscle</tissue>
    </source>
</reference>
<dbReference type="GO" id="GO:0007389">
    <property type="term" value="P:pattern specification process"/>
    <property type="evidence" value="ECO:0007669"/>
    <property type="project" value="TreeGrafter"/>
</dbReference>
<dbReference type="GO" id="GO:0071679">
    <property type="term" value="P:commissural neuron axon guidance"/>
    <property type="evidence" value="ECO:0007669"/>
    <property type="project" value="TreeGrafter"/>
</dbReference>
<dbReference type="InterPro" id="IPR015526">
    <property type="entry name" value="Frizzled/SFRP"/>
</dbReference>
<keyword evidence="8 18" id="KW-1133">Transmembrane helix</keyword>
<keyword evidence="13" id="KW-0325">Glycoprotein</keyword>
<feature type="domain" description="G-protein coupled receptors family 2 profile 2" evidence="19">
    <location>
        <begin position="100"/>
        <end position="363"/>
    </location>
</feature>
<feature type="transmembrane region" description="Helical" evidence="18">
    <location>
        <begin position="181"/>
        <end position="209"/>
    </location>
</feature>
<dbReference type="GO" id="GO:0004930">
    <property type="term" value="F:G protein-coupled receptor activity"/>
    <property type="evidence" value="ECO:0007669"/>
    <property type="project" value="UniProtKB-KW"/>
</dbReference>
<dbReference type="GO" id="GO:0005886">
    <property type="term" value="C:plasma membrane"/>
    <property type="evidence" value="ECO:0007669"/>
    <property type="project" value="UniProtKB-SubCell"/>
</dbReference>
<dbReference type="GO" id="GO:0007417">
    <property type="term" value="P:central nervous system development"/>
    <property type="evidence" value="ECO:0007669"/>
    <property type="project" value="TreeGrafter"/>
</dbReference>
<evidence type="ECO:0000256" key="14">
    <source>
        <dbReference type="ARBA" id="ARBA00023224"/>
    </source>
</evidence>
<dbReference type="GO" id="GO:0030425">
    <property type="term" value="C:dendrite"/>
    <property type="evidence" value="ECO:0007669"/>
    <property type="project" value="TreeGrafter"/>
</dbReference>
<gene>
    <name evidence="20" type="primary">Smo</name>
    <name evidence="20" type="ORF">CAMPRO_R01408</name>
</gene>
<dbReference type="Gene3D" id="1.20.1070.10">
    <property type="entry name" value="Rhodopsin 7-helix transmembrane proteins"/>
    <property type="match status" value="1"/>
</dbReference>
<keyword evidence="21" id="KW-1185">Reference proteome</keyword>
<feature type="transmembrane region" description="Helical" evidence="18">
    <location>
        <begin position="272"/>
        <end position="299"/>
    </location>
</feature>
<feature type="non-terminal residue" evidence="20">
    <location>
        <position position="1"/>
    </location>
</feature>
<feature type="non-terminal residue" evidence="20">
    <location>
        <position position="674"/>
    </location>
</feature>
<evidence type="ECO:0000256" key="9">
    <source>
        <dbReference type="ARBA" id="ARBA00023040"/>
    </source>
</evidence>
<dbReference type="PRINTS" id="PR00489">
    <property type="entry name" value="FRIZZLED"/>
</dbReference>
<feature type="transmembrane region" description="Helical" evidence="18">
    <location>
        <begin position="390"/>
        <end position="408"/>
    </location>
</feature>
<evidence type="ECO:0000256" key="11">
    <source>
        <dbReference type="ARBA" id="ARBA00023157"/>
    </source>
</evidence>
<dbReference type="InterPro" id="IPR035683">
    <property type="entry name" value="SMO_7TM"/>
</dbReference>
<feature type="transmembrane region" description="Helical" evidence="18">
    <location>
        <begin position="136"/>
        <end position="153"/>
    </location>
</feature>
<evidence type="ECO:0000313" key="21">
    <source>
        <dbReference type="Proteomes" id="UP000614027"/>
    </source>
</evidence>
<feature type="transmembrane region" description="Helical" evidence="18">
    <location>
        <begin position="102"/>
        <end position="124"/>
    </location>
</feature>
<keyword evidence="12" id="KW-0675">Receptor</keyword>
<dbReference type="EMBL" id="WBMV01008978">
    <property type="protein sequence ID" value="NXC36434.1"/>
    <property type="molecule type" value="Genomic_DNA"/>
</dbReference>
<keyword evidence="6 18" id="KW-0812">Transmembrane</keyword>
<dbReference type="AlphaFoldDB" id="A0A851NA06"/>
<evidence type="ECO:0000256" key="13">
    <source>
        <dbReference type="ARBA" id="ARBA00023180"/>
    </source>
</evidence>